<dbReference type="InterPro" id="IPR003382">
    <property type="entry name" value="Flavoprotein"/>
</dbReference>
<dbReference type="AlphaFoldDB" id="A0A1F2UI07"/>
<dbReference type="PANTHER" id="PTHR43374">
    <property type="entry name" value="FLAVIN PRENYLTRANSFERASE"/>
    <property type="match status" value="1"/>
</dbReference>
<comment type="caution">
    <text evidence="9">The sequence shown here is derived from an EMBL/GenBank/DDBJ whole genome shotgun (WGS) entry which is preliminary data.</text>
</comment>
<dbReference type="Pfam" id="PF02441">
    <property type="entry name" value="Flavoprotein"/>
    <property type="match status" value="1"/>
</dbReference>
<dbReference type="FunFam" id="3.40.50.1950:FF:000001">
    <property type="entry name" value="Flavin prenyltransferase UbiX"/>
    <property type="match status" value="1"/>
</dbReference>
<dbReference type="InterPro" id="IPR036551">
    <property type="entry name" value="Flavin_trans-like"/>
</dbReference>
<keyword evidence="4 7" id="KW-0808">Transferase</keyword>
<comment type="function">
    <text evidence="7">Flavin prenyltransferase that catalyzes the synthesis of the prenylated FMN cofactor (prenyl-FMN) for 4-hydroxy-3-polyprenylbenzoic acid decarboxylase UbiD. The prenyltransferase is metal-independent and links a dimethylallyl moiety from dimethylallyl monophosphate (DMAP) to the flavin N5 and C6 atoms of FMN.</text>
</comment>
<evidence type="ECO:0000256" key="4">
    <source>
        <dbReference type="ARBA" id="ARBA00022679"/>
    </source>
</evidence>
<feature type="binding site" evidence="7">
    <location>
        <position position="35"/>
    </location>
    <ligand>
        <name>FMN</name>
        <dbReference type="ChEBI" id="CHEBI:58210"/>
    </ligand>
</feature>
<dbReference type="NCBIfam" id="TIGR00421">
    <property type="entry name" value="ubiX_pad"/>
    <property type="match status" value="1"/>
</dbReference>
<dbReference type="GO" id="GO:0106141">
    <property type="term" value="F:flavin prenyltransferase activity"/>
    <property type="evidence" value="ECO:0007669"/>
    <property type="project" value="UniProtKB-EC"/>
</dbReference>
<dbReference type="HAMAP" id="MF_01984">
    <property type="entry name" value="ubiX_pad"/>
    <property type="match status" value="1"/>
</dbReference>
<feature type="binding site" evidence="7">
    <location>
        <begin position="9"/>
        <end position="11"/>
    </location>
    <ligand>
        <name>FMN</name>
        <dbReference type="ChEBI" id="CHEBI:58210"/>
    </ligand>
</feature>
<evidence type="ECO:0000256" key="5">
    <source>
        <dbReference type="ARBA" id="ARBA00050612"/>
    </source>
</evidence>
<dbReference type="GO" id="GO:0016831">
    <property type="term" value="F:carboxy-lyase activity"/>
    <property type="evidence" value="ECO:0007669"/>
    <property type="project" value="TreeGrafter"/>
</dbReference>
<proteinExistence type="inferred from homology"/>
<evidence type="ECO:0000259" key="8">
    <source>
        <dbReference type="Pfam" id="PF02441"/>
    </source>
</evidence>
<dbReference type="Proteomes" id="UP000178086">
    <property type="component" value="Unassembled WGS sequence"/>
</dbReference>
<organism evidence="9 10">
    <name type="scientific">Candidatus Aquicultor primus</name>
    <dbReference type="NCBI Taxonomy" id="1797195"/>
    <lineage>
        <taxon>Bacteria</taxon>
        <taxon>Bacillati</taxon>
        <taxon>Actinomycetota</taxon>
        <taxon>Candidatus Aquicultoria</taxon>
        <taxon>Candidatus Aquicultorales</taxon>
        <taxon>Candidatus Aquicultoraceae</taxon>
        <taxon>Candidatus Aquicultor</taxon>
    </lineage>
</organism>
<feature type="binding site" evidence="7">
    <location>
        <begin position="100"/>
        <end position="103"/>
    </location>
    <ligand>
        <name>FMN</name>
        <dbReference type="ChEBI" id="CHEBI:58210"/>
    </ligand>
</feature>
<reference evidence="9 10" key="1">
    <citation type="journal article" date="2016" name="Nat. Commun.">
        <title>Thousands of microbial genomes shed light on interconnected biogeochemical processes in an aquifer system.</title>
        <authorList>
            <person name="Anantharaman K."/>
            <person name="Brown C.T."/>
            <person name="Hug L.A."/>
            <person name="Sharon I."/>
            <person name="Castelle C.J."/>
            <person name="Probst A.J."/>
            <person name="Thomas B.C."/>
            <person name="Singh A."/>
            <person name="Wilkins M.J."/>
            <person name="Karaoz U."/>
            <person name="Brodie E.L."/>
            <person name="Williams K.H."/>
            <person name="Hubbard S.S."/>
            <person name="Banfield J.F."/>
        </authorList>
    </citation>
    <scope>NUCLEOTIDE SEQUENCE [LARGE SCALE GENOMIC DNA]</scope>
</reference>
<feature type="domain" description="Flavoprotein" evidence="8">
    <location>
        <begin position="2"/>
        <end position="186"/>
    </location>
</feature>
<evidence type="ECO:0000313" key="9">
    <source>
        <dbReference type="EMBL" id="OFW32671.1"/>
    </source>
</evidence>
<name>A0A1F2UI07_9ACTN</name>
<feature type="binding site" evidence="7">
    <location>
        <position position="181"/>
    </location>
    <ligand>
        <name>dimethylallyl phosphate</name>
        <dbReference type="ChEBI" id="CHEBI:88052"/>
    </ligand>
</feature>
<feature type="binding site" evidence="7">
    <location>
        <position position="135"/>
    </location>
    <ligand>
        <name>FMN</name>
        <dbReference type="ChEBI" id="CHEBI:58210"/>
    </ligand>
</feature>
<evidence type="ECO:0000256" key="6">
    <source>
        <dbReference type="ARBA" id="ARBA00060793"/>
    </source>
</evidence>
<comment type="caution">
    <text evidence="7">Lacks conserved residue(s) required for the propagation of feature annotation.</text>
</comment>
<evidence type="ECO:0000256" key="3">
    <source>
        <dbReference type="ARBA" id="ARBA00022643"/>
    </source>
</evidence>
<dbReference type="Gene3D" id="3.40.50.1950">
    <property type="entry name" value="Flavin prenyltransferase-like"/>
    <property type="match status" value="1"/>
</dbReference>
<dbReference type="InterPro" id="IPR004507">
    <property type="entry name" value="UbiX-like"/>
</dbReference>
<evidence type="ECO:0000313" key="10">
    <source>
        <dbReference type="Proteomes" id="UP000178086"/>
    </source>
</evidence>
<keyword evidence="3 7" id="KW-0288">FMN</keyword>
<dbReference type="EC" id="2.5.1.129" evidence="7"/>
<dbReference type="SUPFAM" id="SSF52507">
    <property type="entry name" value="Homo-oligomeric flavin-containing Cys decarboxylases, HFCD"/>
    <property type="match status" value="1"/>
</dbReference>
<dbReference type="EMBL" id="MELI01000089">
    <property type="protein sequence ID" value="OFW32671.1"/>
    <property type="molecule type" value="Genomic_DNA"/>
</dbReference>
<feature type="binding site" evidence="7">
    <location>
        <position position="165"/>
    </location>
    <ligand>
        <name>dimethylallyl phosphate</name>
        <dbReference type="ChEBI" id="CHEBI:88052"/>
    </ligand>
</feature>
<sequence length="197" mass="21764">MEHVVAITGASGAVYGVRLVEILIERGHEVSLIISEPGKLVLAHELDYHFDDEQVVSVFAEKLGIPEAENLLRYYSNDDFMAPVCSGSHRTAGMVIIPCSMATLGAVANGLSSNLIERTADVMLKESRRLILVPRETPFSRIHLKNLLAAEEAGAKIVPPMPAFYHKPATVSDMVDFVVGKVLDQLEVEHELFKRWE</sequence>
<comment type="similarity">
    <text evidence="6 7">Belongs to the UbiX/PAD1 family.</text>
</comment>
<evidence type="ECO:0000256" key="2">
    <source>
        <dbReference type="ARBA" id="ARBA00022630"/>
    </source>
</evidence>
<keyword evidence="1 7" id="KW-0637">Prenyltransferase</keyword>
<evidence type="ECO:0000256" key="1">
    <source>
        <dbReference type="ARBA" id="ARBA00022602"/>
    </source>
</evidence>
<protein>
    <recommendedName>
        <fullName evidence="7">Flavin prenyltransferase UbiX</fullName>
        <ecNumber evidence="7">2.5.1.129</ecNumber>
    </recommendedName>
</protein>
<dbReference type="NCBIfam" id="NF004685">
    <property type="entry name" value="PRK06029.1"/>
    <property type="match status" value="1"/>
</dbReference>
<keyword evidence="2 7" id="KW-0285">Flavoprotein</keyword>
<evidence type="ECO:0000256" key="7">
    <source>
        <dbReference type="HAMAP-Rule" id="MF_01984"/>
    </source>
</evidence>
<comment type="catalytic activity">
    <reaction evidence="5 7">
        <text>dimethylallyl phosphate + FMNH2 = prenylated FMNH2 + phosphate</text>
        <dbReference type="Rhea" id="RHEA:37743"/>
        <dbReference type="ChEBI" id="CHEBI:43474"/>
        <dbReference type="ChEBI" id="CHEBI:57618"/>
        <dbReference type="ChEBI" id="CHEBI:87467"/>
        <dbReference type="ChEBI" id="CHEBI:88052"/>
        <dbReference type="EC" id="2.5.1.129"/>
    </reaction>
</comment>
<dbReference type="PANTHER" id="PTHR43374:SF1">
    <property type="entry name" value="FLAVIN PRENYLTRANSFERASE PAD1, MITOCHONDRIAL"/>
    <property type="match status" value="1"/>
</dbReference>
<gene>
    <name evidence="7" type="primary">ubiX</name>
    <name evidence="9" type="ORF">A2074_03415</name>
</gene>
<accession>A0A1F2UI07</accession>